<dbReference type="InterPro" id="IPR009367">
    <property type="entry name" value="Elm1-like"/>
</dbReference>
<name>A0A8K0E6R2_9ROSA</name>
<dbReference type="OrthoDB" id="1856981at2759"/>
<dbReference type="Proteomes" id="UP000796880">
    <property type="component" value="Unassembled WGS sequence"/>
</dbReference>
<keyword evidence="2" id="KW-1185">Reference proteome</keyword>
<gene>
    <name evidence="1" type="ORF">FNV43_RR15538</name>
</gene>
<proteinExistence type="predicted"/>
<dbReference type="GO" id="GO:0000266">
    <property type="term" value="P:mitochondrial fission"/>
    <property type="evidence" value="ECO:0007669"/>
    <property type="project" value="TreeGrafter"/>
</dbReference>
<evidence type="ECO:0000313" key="2">
    <source>
        <dbReference type="Proteomes" id="UP000796880"/>
    </source>
</evidence>
<dbReference type="AlphaFoldDB" id="A0A8K0E6R2"/>
<dbReference type="EMBL" id="VOIH02000007">
    <property type="protein sequence ID" value="KAF3441623.1"/>
    <property type="molecule type" value="Genomic_DNA"/>
</dbReference>
<dbReference type="PANTHER" id="PTHR33986">
    <property type="entry name" value="OS02G0535700 PROTEIN"/>
    <property type="match status" value="1"/>
</dbReference>
<dbReference type="SUPFAM" id="SSF53756">
    <property type="entry name" value="UDP-Glycosyltransferase/glycogen phosphorylase"/>
    <property type="match status" value="1"/>
</dbReference>
<protein>
    <recommendedName>
        <fullName evidence="3">Mitochondrial fission protein ELM1</fullName>
    </recommendedName>
</protein>
<accession>A0A8K0E6R2</accession>
<reference evidence="1" key="1">
    <citation type="submission" date="2020-03" db="EMBL/GenBank/DDBJ databases">
        <title>A high-quality chromosome-level genome assembly of a woody plant with both climbing and erect habits, Rhamnella rubrinervis.</title>
        <authorList>
            <person name="Lu Z."/>
            <person name="Yang Y."/>
            <person name="Zhu X."/>
            <person name="Sun Y."/>
        </authorList>
    </citation>
    <scope>NUCLEOTIDE SEQUENCE</scope>
    <source>
        <strain evidence="1">BYM</strain>
        <tissue evidence="1">Leaf</tissue>
    </source>
</reference>
<comment type="caution">
    <text evidence="1">The sequence shown here is derived from an EMBL/GenBank/DDBJ whole genome shotgun (WGS) entry which is preliminary data.</text>
</comment>
<dbReference type="Pfam" id="PF06258">
    <property type="entry name" value="Mito_fiss_Elm1"/>
    <property type="match status" value="1"/>
</dbReference>
<evidence type="ECO:0000313" key="1">
    <source>
        <dbReference type="EMBL" id="KAF3441623.1"/>
    </source>
</evidence>
<dbReference type="PANTHER" id="PTHR33986:SF15">
    <property type="entry name" value="MITOCHONDRIAL FISSION PROTEIN ELM1"/>
    <property type="match status" value="1"/>
</dbReference>
<sequence length="412" mass="45575">MRPIRLPEPPSGLSGLPEIFEGGLYGVIKRAVVIGNGFAGSENQSIGLVRALGLSGRKSFYRVCRPRGGFNEWLHWLPVSMHRKLDHVVRRIRRNRVLPLPLGNNGLSDILEADAKQIANMARETFDKDGPLLVVASGRDTISVASSIKRLAPDNVFVVQIQHPRSDLNRFDLVVTPRHDYYPLTPHAQEQIPWFLRRWITPREPPGKNVVLTVGALHQADSAALRSAASAWHDELAPLPKPLLVVNVGGPSSNCQYGVDLAKQLASILQDVLWSCGSVRISFSRRTPEKVSKILVREFSTNSKVYIWDGKGTNPHMGHLAWADAFVITADSVSMLSEACSTGKPVYVIGAGHCTWKFADFQKSLQERGVVRPFTSKVDISSSWSYPPLNDTAEAANRVNMALAERGWNIRT</sequence>
<dbReference type="GO" id="GO:0005741">
    <property type="term" value="C:mitochondrial outer membrane"/>
    <property type="evidence" value="ECO:0007669"/>
    <property type="project" value="TreeGrafter"/>
</dbReference>
<organism evidence="1 2">
    <name type="scientific">Rhamnella rubrinervis</name>
    <dbReference type="NCBI Taxonomy" id="2594499"/>
    <lineage>
        <taxon>Eukaryota</taxon>
        <taxon>Viridiplantae</taxon>
        <taxon>Streptophyta</taxon>
        <taxon>Embryophyta</taxon>
        <taxon>Tracheophyta</taxon>
        <taxon>Spermatophyta</taxon>
        <taxon>Magnoliopsida</taxon>
        <taxon>eudicotyledons</taxon>
        <taxon>Gunneridae</taxon>
        <taxon>Pentapetalae</taxon>
        <taxon>rosids</taxon>
        <taxon>fabids</taxon>
        <taxon>Rosales</taxon>
        <taxon>Rhamnaceae</taxon>
        <taxon>rhamnoid group</taxon>
        <taxon>Rhamneae</taxon>
        <taxon>Rhamnella</taxon>
    </lineage>
</organism>
<evidence type="ECO:0008006" key="3">
    <source>
        <dbReference type="Google" id="ProtNLM"/>
    </source>
</evidence>